<feature type="domain" description="Predicted membrane protein YciQ-like C-terminal" evidence="4">
    <location>
        <begin position="288"/>
        <end position="523"/>
    </location>
</feature>
<keyword evidence="2" id="KW-0732">Signal</keyword>
<evidence type="ECO:0000259" key="4">
    <source>
        <dbReference type="Pfam" id="PF20990"/>
    </source>
</evidence>
<dbReference type="InterPro" id="IPR018702">
    <property type="entry name" value="DUF2207"/>
</dbReference>
<gene>
    <name evidence="5" type="ORF">KIM322_09700</name>
</gene>
<evidence type="ECO:0000259" key="3">
    <source>
        <dbReference type="Pfam" id="PF09972"/>
    </source>
</evidence>
<dbReference type="EMBL" id="AP026803">
    <property type="protein sequence ID" value="BDR60709.1"/>
    <property type="molecule type" value="Genomic_DNA"/>
</dbReference>
<dbReference type="Proteomes" id="UP001321741">
    <property type="component" value="Chromosome"/>
</dbReference>
<keyword evidence="1" id="KW-0812">Transmembrane</keyword>
<dbReference type="Pfam" id="PF09972">
    <property type="entry name" value="DUF2207"/>
    <property type="match status" value="1"/>
</dbReference>
<protein>
    <submittedName>
        <fullName evidence="5">Membrane protein</fullName>
    </submittedName>
</protein>
<name>A0ABM8BHF8_9LACO</name>
<keyword evidence="1" id="KW-1133">Transmembrane helix</keyword>
<dbReference type="Pfam" id="PF20990">
    <property type="entry name" value="DUF2207_C"/>
    <property type="match status" value="1"/>
</dbReference>
<reference evidence="5 6" key="1">
    <citation type="journal article" date="2023" name="Microbiol. Spectr.">
        <title>Symbiosis of Carpenter Bees with Uncharacterized Lactic Acid Bacteria Showing NAD Auxotrophy.</title>
        <authorList>
            <person name="Kawasaki S."/>
            <person name="Ozawa K."/>
            <person name="Mori T."/>
            <person name="Yamamoto A."/>
            <person name="Ito M."/>
            <person name="Ohkuma M."/>
            <person name="Sakamoto M."/>
            <person name="Matsutani M."/>
        </authorList>
    </citation>
    <scope>NUCLEOTIDE SEQUENCE [LARGE SCALE GENOMIC DNA]</scope>
    <source>
        <strain evidence="5 6">Kim32-2</strain>
    </source>
</reference>
<feature type="transmembrane region" description="Helical" evidence="1">
    <location>
        <begin position="442"/>
        <end position="460"/>
    </location>
</feature>
<feature type="transmembrane region" description="Helical" evidence="1">
    <location>
        <begin position="250"/>
        <end position="273"/>
    </location>
</feature>
<keyword evidence="6" id="KW-1185">Reference proteome</keyword>
<feature type="signal peptide" evidence="2">
    <location>
        <begin position="1"/>
        <end position="27"/>
    </location>
</feature>
<feature type="chain" id="PRO_5047435995" evidence="2">
    <location>
        <begin position="28"/>
        <end position="595"/>
    </location>
</feature>
<evidence type="ECO:0000313" key="6">
    <source>
        <dbReference type="Proteomes" id="UP001321741"/>
    </source>
</evidence>
<proteinExistence type="predicted"/>
<dbReference type="InterPro" id="IPR048389">
    <property type="entry name" value="YciQ-like_C"/>
</dbReference>
<evidence type="ECO:0000256" key="1">
    <source>
        <dbReference type="SAM" id="Phobius"/>
    </source>
</evidence>
<keyword evidence="1" id="KW-0472">Membrane</keyword>
<feature type="transmembrane region" description="Helical" evidence="1">
    <location>
        <begin position="418"/>
        <end position="436"/>
    </location>
</feature>
<evidence type="ECO:0000313" key="5">
    <source>
        <dbReference type="EMBL" id="BDR60709.1"/>
    </source>
</evidence>
<evidence type="ECO:0000256" key="2">
    <source>
        <dbReference type="SAM" id="SignalP"/>
    </source>
</evidence>
<accession>A0ABM8BHF8</accession>
<organism evidence="5 6">
    <name type="scientific">Lactobacillus xylocopicola</name>
    <dbReference type="NCBI Taxonomy" id="2976676"/>
    <lineage>
        <taxon>Bacteria</taxon>
        <taxon>Bacillati</taxon>
        <taxon>Bacillota</taxon>
        <taxon>Bacilli</taxon>
        <taxon>Lactobacillales</taxon>
        <taxon>Lactobacillaceae</taxon>
        <taxon>Lactobacillus</taxon>
    </lineage>
</organism>
<feature type="domain" description="DUF2207" evidence="3">
    <location>
        <begin position="39"/>
        <end position="210"/>
    </location>
</feature>
<dbReference type="RefSeq" id="WP_317636961.1">
    <property type="nucleotide sequence ID" value="NZ_AP026803.1"/>
</dbReference>
<sequence length="595" mass="65922">MKRKILKMLPLLAVFVAVLVHSQPVRAEVDYDLENNVAIAQVNNDGSLTMKRQITYKFNDNARGVYYKQNLGVGQTIANDRVLVQDNNEASRPAQKYTIERSNEGYRFKVYHAVSKGNSLTVTYKYTIKRAVTNFRDTAELNFMIIGNGWDTNIKHVEAKVLFPGPVKGLKAWAHGPLTGKIKVLPKKGQIVMTVDNLDGHTGVEVHTIFPISVTAGNQRVVNEDHRQYVLDQEAKLAREANHKRWRDNIFYFGLLAISLISGLRAIFVGFAAKQQGFKPTNPALLPHNYELPQVDPVSAQVLDRGAEPDSRAFTAYLLELAVQKKIKIEDYQVGRKTFYRITLLKGEITKEDPLLDTLFNSLGDGKSFTTDQLKHYHGKQLGKSFDIWAKYAYNDVADRGLLSLTQVELAIKFKAKIIIALCISFSTTLLAIMLFKRFVGPVVLGEGLILVLGIISLVVGSKRIGIYTAEGADETNKVRGFKHMLQDIGRFNMRDVGDLMLWEDIMPYAVTFGLATKVIKEMKVEFTDQELAQSTFYNDRWLYYNTGQESFAESFNTSFLSGVATGSSAAGGSSGGFSGGSSGGFGGGSGGGAF</sequence>